<dbReference type="InterPro" id="IPR016188">
    <property type="entry name" value="PurM-like_N"/>
</dbReference>
<dbReference type="InterPro" id="IPR036676">
    <property type="entry name" value="PurM-like_C_sf"/>
</dbReference>
<dbReference type="Proteomes" id="UP000577419">
    <property type="component" value="Unassembled WGS sequence"/>
</dbReference>
<reference evidence="19" key="1">
    <citation type="journal article" date="2020" name="bioRxiv">
        <title>A rank-normalized archaeal taxonomy based on genome phylogeny resolves widespread incomplete and uneven classifications.</title>
        <authorList>
            <person name="Rinke C."/>
            <person name="Chuvochina M."/>
            <person name="Mussig A.J."/>
            <person name="Chaumeil P.-A."/>
            <person name="Waite D.W."/>
            <person name="Whitman W.B."/>
            <person name="Parks D.H."/>
            <person name="Hugenholtz P."/>
        </authorList>
    </citation>
    <scope>NUCLEOTIDE SEQUENCE [LARGE SCALE GENOMIC DNA]</scope>
</reference>
<dbReference type="Gene3D" id="3.30.1330.10">
    <property type="entry name" value="PurM-like, N-terminal domain"/>
    <property type="match status" value="1"/>
</dbReference>
<keyword evidence="8 15" id="KW-0547">Nucleotide-binding</keyword>
<dbReference type="GO" id="GO:0004637">
    <property type="term" value="F:phosphoribosylamine-glycine ligase activity"/>
    <property type="evidence" value="ECO:0007669"/>
    <property type="project" value="TreeGrafter"/>
</dbReference>
<evidence type="ECO:0000256" key="10">
    <source>
        <dbReference type="ARBA" id="ARBA00022840"/>
    </source>
</evidence>
<evidence type="ECO:0000256" key="12">
    <source>
        <dbReference type="ARBA" id="ARBA00032931"/>
    </source>
</evidence>
<comment type="catalytic activity">
    <reaction evidence="14 15">
        <text>2-formamido-N(1)-(5-O-phospho-beta-D-ribosyl)acetamidine + ATP = 5-amino-1-(5-phospho-beta-D-ribosyl)imidazole + ADP + phosphate + H(+)</text>
        <dbReference type="Rhea" id="RHEA:23032"/>
        <dbReference type="ChEBI" id="CHEBI:15378"/>
        <dbReference type="ChEBI" id="CHEBI:30616"/>
        <dbReference type="ChEBI" id="CHEBI:43474"/>
        <dbReference type="ChEBI" id="CHEBI:137981"/>
        <dbReference type="ChEBI" id="CHEBI:147287"/>
        <dbReference type="ChEBI" id="CHEBI:456216"/>
        <dbReference type="EC" id="6.3.3.1"/>
    </reaction>
</comment>
<evidence type="ECO:0000256" key="3">
    <source>
        <dbReference type="ARBA" id="ARBA00010280"/>
    </source>
</evidence>
<dbReference type="Pfam" id="PF00586">
    <property type="entry name" value="AIRS"/>
    <property type="match status" value="1"/>
</dbReference>
<feature type="domain" description="PurM-like C-terminal" evidence="17">
    <location>
        <begin position="173"/>
        <end position="340"/>
    </location>
</feature>
<dbReference type="GO" id="GO:0005829">
    <property type="term" value="C:cytosol"/>
    <property type="evidence" value="ECO:0007669"/>
    <property type="project" value="TreeGrafter"/>
</dbReference>
<dbReference type="InterPro" id="IPR036921">
    <property type="entry name" value="PurM-like_N_sf"/>
</dbReference>
<comment type="caution">
    <text evidence="18">The sequence shown here is derived from an EMBL/GenBank/DDBJ whole genome shotgun (WGS) entry which is preliminary data.</text>
</comment>
<dbReference type="SUPFAM" id="SSF55326">
    <property type="entry name" value="PurM N-terminal domain-like"/>
    <property type="match status" value="1"/>
</dbReference>
<sequence>MTDYKEAGVNLAEADKAVSRIGELAAETYTKDVIAGVGGFSGLFSAKSLKQFKEPVLVSSIDGVGTKVKVARAMNYFRGLGIDVVNHCSNDVGVTGAKPLFFLDYIASSRLDAKVVAELVGGMAYACKKIGVSLIGGETAEMPSVYNENESDVVGVMVGAVERSEILDGSKVKEGDVLVGLPSNGLHTNGFSLARKVLLEDAGMDPKAFVEGLGLSLGEELLRPHISYVGQIALAKEKHSLKAAAHITGGGFQGNIPRVLPKGFGAEIEKQRVPVQPIFRLIQEKGNIAEEEMFRTFNMGIGLVMVVPEKNAQSLANEIRAEFKKAPEIIGKVIKGHGVTFK</sequence>
<organism evidence="18 19">
    <name type="scientific">Candidatus Iainarchaeum sp</name>
    <dbReference type="NCBI Taxonomy" id="3101447"/>
    <lineage>
        <taxon>Archaea</taxon>
        <taxon>Candidatus Iainarchaeota</taxon>
        <taxon>Candidatus Iainarchaeia</taxon>
        <taxon>Candidatus Iainarchaeales</taxon>
        <taxon>Candidatus Iainarchaeaceae</taxon>
        <taxon>Candidatus Iainarchaeum</taxon>
    </lineage>
</organism>
<comment type="pathway">
    <text evidence="2 15">Purine metabolism; IMP biosynthesis via de novo pathway; 5-amino-1-(5-phospho-D-ribosyl)imidazole from N(2)-formyl-N(1)-(5-phospho-D-ribosyl)glycinamide: step 2/2.</text>
</comment>
<dbReference type="Gene3D" id="3.90.650.10">
    <property type="entry name" value="PurM-like C-terminal domain"/>
    <property type="match status" value="1"/>
</dbReference>
<evidence type="ECO:0000256" key="2">
    <source>
        <dbReference type="ARBA" id="ARBA00004686"/>
    </source>
</evidence>
<evidence type="ECO:0000256" key="6">
    <source>
        <dbReference type="ARBA" id="ARBA00022490"/>
    </source>
</evidence>
<dbReference type="FunFam" id="3.90.650.10:FF:000011">
    <property type="entry name" value="Phosphoribosylformylglycinamidine cyclo-ligase"/>
    <property type="match status" value="1"/>
</dbReference>
<dbReference type="InterPro" id="IPR004733">
    <property type="entry name" value="PurM_cligase"/>
</dbReference>
<evidence type="ECO:0000313" key="19">
    <source>
        <dbReference type="Proteomes" id="UP000577419"/>
    </source>
</evidence>
<keyword evidence="9 15" id="KW-0658">Purine biosynthesis</keyword>
<dbReference type="PANTHER" id="PTHR10520">
    <property type="entry name" value="TRIFUNCTIONAL PURINE BIOSYNTHETIC PROTEIN ADENOSINE-3-RELATED"/>
    <property type="match status" value="1"/>
</dbReference>
<dbReference type="PANTHER" id="PTHR10520:SF12">
    <property type="entry name" value="TRIFUNCTIONAL PURINE BIOSYNTHETIC PROTEIN ADENOSINE-3"/>
    <property type="match status" value="1"/>
</dbReference>
<dbReference type="EMBL" id="DUFG01000020">
    <property type="protein sequence ID" value="HIH08558.1"/>
    <property type="molecule type" value="Genomic_DNA"/>
</dbReference>
<dbReference type="SUPFAM" id="SSF56042">
    <property type="entry name" value="PurM C-terminal domain-like"/>
    <property type="match status" value="1"/>
</dbReference>
<proteinExistence type="inferred from homology"/>
<keyword evidence="10 15" id="KW-0067">ATP-binding</keyword>
<dbReference type="AlphaFoldDB" id="A0A7J4ISQ7"/>
<dbReference type="HAMAP" id="MF_00741">
    <property type="entry name" value="AIRS"/>
    <property type="match status" value="1"/>
</dbReference>
<name>A0A7J4ISQ7_9ARCH</name>
<gene>
    <name evidence="15" type="primary">purM</name>
    <name evidence="18" type="ORF">HA237_04270</name>
</gene>
<evidence type="ECO:0000256" key="9">
    <source>
        <dbReference type="ARBA" id="ARBA00022755"/>
    </source>
</evidence>
<evidence type="ECO:0000256" key="7">
    <source>
        <dbReference type="ARBA" id="ARBA00022598"/>
    </source>
</evidence>
<dbReference type="GO" id="GO:0004641">
    <property type="term" value="F:phosphoribosylformylglycinamidine cyclo-ligase activity"/>
    <property type="evidence" value="ECO:0007669"/>
    <property type="project" value="UniProtKB-UniRule"/>
</dbReference>
<dbReference type="Pfam" id="PF02769">
    <property type="entry name" value="AIRS_C"/>
    <property type="match status" value="1"/>
</dbReference>
<protein>
    <recommendedName>
        <fullName evidence="5 15">Phosphoribosylformylglycinamidine cyclo-ligase</fullName>
        <ecNumber evidence="4 15">6.3.3.1</ecNumber>
    </recommendedName>
    <alternativeName>
        <fullName evidence="12 15">AIR synthase</fullName>
    </alternativeName>
    <alternativeName>
        <fullName evidence="13 15">AIRS</fullName>
    </alternativeName>
    <alternativeName>
        <fullName evidence="11 15">Phosphoribosyl-aminoimidazole synthetase</fullName>
    </alternativeName>
</protein>
<dbReference type="CDD" id="cd02196">
    <property type="entry name" value="PurM"/>
    <property type="match status" value="1"/>
</dbReference>
<evidence type="ECO:0000256" key="4">
    <source>
        <dbReference type="ARBA" id="ARBA00013047"/>
    </source>
</evidence>
<dbReference type="EC" id="6.3.3.1" evidence="4 15"/>
<evidence type="ECO:0000256" key="11">
    <source>
        <dbReference type="ARBA" id="ARBA00031908"/>
    </source>
</evidence>
<evidence type="ECO:0000256" key="13">
    <source>
        <dbReference type="ARBA" id="ARBA00033093"/>
    </source>
</evidence>
<dbReference type="InterPro" id="IPR010918">
    <property type="entry name" value="PurM-like_C_dom"/>
</dbReference>
<keyword evidence="6 15" id="KW-0963">Cytoplasm</keyword>
<evidence type="ECO:0000256" key="8">
    <source>
        <dbReference type="ARBA" id="ARBA00022741"/>
    </source>
</evidence>
<evidence type="ECO:0000256" key="14">
    <source>
        <dbReference type="ARBA" id="ARBA00049057"/>
    </source>
</evidence>
<dbReference type="GO" id="GO:0006189">
    <property type="term" value="P:'de novo' IMP biosynthetic process"/>
    <property type="evidence" value="ECO:0007669"/>
    <property type="project" value="UniProtKB-UniRule"/>
</dbReference>
<dbReference type="GO" id="GO:0005524">
    <property type="term" value="F:ATP binding"/>
    <property type="evidence" value="ECO:0007669"/>
    <property type="project" value="UniProtKB-KW"/>
</dbReference>
<feature type="domain" description="PurM-like N-terminal" evidence="16">
    <location>
        <begin position="56"/>
        <end position="161"/>
    </location>
</feature>
<evidence type="ECO:0000259" key="17">
    <source>
        <dbReference type="Pfam" id="PF02769"/>
    </source>
</evidence>
<comment type="similarity">
    <text evidence="3 15">Belongs to the AIR synthase family.</text>
</comment>
<dbReference type="GO" id="GO:0046084">
    <property type="term" value="P:adenine biosynthetic process"/>
    <property type="evidence" value="ECO:0007669"/>
    <property type="project" value="TreeGrafter"/>
</dbReference>
<comment type="subcellular location">
    <subcellularLocation>
        <location evidence="1 15">Cytoplasm</location>
    </subcellularLocation>
</comment>
<evidence type="ECO:0000313" key="18">
    <source>
        <dbReference type="EMBL" id="HIH08558.1"/>
    </source>
</evidence>
<evidence type="ECO:0000256" key="15">
    <source>
        <dbReference type="HAMAP-Rule" id="MF_00741"/>
    </source>
</evidence>
<dbReference type="NCBIfam" id="TIGR00878">
    <property type="entry name" value="purM"/>
    <property type="match status" value="1"/>
</dbReference>
<accession>A0A7J4ISQ7</accession>
<keyword evidence="7 15" id="KW-0436">Ligase</keyword>
<evidence type="ECO:0000259" key="16">
    <source>
        <dbReference type="Pfam" id="PF00586"/>
    </source>
</evidence>
<dbReference type="UniPathway" id="UPA00074">
    <property type="reaction ID" value="UER00129"/>
</dbReference>
<evidence type="ECO:0000256" key="1">
    <source>
        <dbReference type="ARBA" id="ARBA00004496"/>
    </source>
</evidence>
<evidence type="ECO:0000256" key="5">
    <source>
        <dbReference type="ARBA" id="ARBA00020367"/>
    </source>
</evidence>